<keyword evidence="5" id="KW-0238">DNA-binding</keyword>
<dbReference type="PANTHER" id="PTHR43977">
    <property type="entry name" value="STRUCTURAL MAINTENANCE OF CHROMOSOMES PROTEIN 3"/>
    <property type="match status" value="1"/>
</dbReference>
<comment type="caution">
    <text evidence="8">The sequence shown here is derived from an EMBL/GenBank/DDBJ whole genome shotgun (WGS) entry which is preliminary data.</text>
</comment>
<keyword evidence="4 6" id="KW-0175">Coiled coil</keyword>
<evidence type="ECO:0000256" key="5">
    <source>
        <dbReference type="ARBA" id="ARBA00023125"/>
    </source>
</evidence>
<evidence type="ECO:0000256" key="6">
    <source>
        <dbReference type="SAM" id="Coils"/>
    </source>
</evidence>
<dbReference type="GO" id="GO:0016887">
    <property type="term" value="F:ATP hydrolysis activity"/>
    <property type="evidence" value="ECO:0007669"/>
    <property type="project" value="InterPro"/>
</dbReference>
<proteinExistence type="predicted"/>
<dbReference type="Proteomes" id="UP000005273">
    <property type="component" value="Unassembled WGS sequence"/>
</dbReference>
<dbReference type="AlphaFoldDB" id="A0A0T5XC61"/>
<dbReference type="Gene3D" id="3.30.70.1620">
    <property type="match status" value="1"/>
</dbReference>
<dbReference type="GO" id="GO:0003677">
    <property type="term" value="F:DNA binding"/>
    <property type="evidence" value="ECO:0007669"/>
    <property type="project" value="UniProtKB-KW"/>
</dbReference>
<dbReference type="EMBL" id="ACJX03000001">
    <property type="protein sequence ID" value="KRT35796.1"/>
    <property type="molecule type" value="Genomic_DNA"/>
</dbReference>
<dbReference type="Gene3D" id="3.40.50.300">
    <property type="entry name" value="P-loop containing nucleotide triphosphate hydrolases"/>
    <property type="match status" value="2"/>
</dbReference>
<dbReference type="PIRSF" id="PIRSF005719">
    <property type="entry name" value="SMC"/>
    <property type="match status" value="1"/>
</dbReference>
<dbReference type="GO" id="GO:0005524">
    <property type="term" value="F:ATP binding"/>
    <property type="evidence" value="ECO:0007669"/>
    <property type="project" value="UniProtKB-KW"/>
</dbReference>
<evidence type="ECO:0000259" key="7">
    <source>
        <dbReference type="SMART" id="SM00968"/>
    </source>
</evidence>
<feature type="coiled-coil region" evidence="6">
    <location>
        <begin position="433"/>
        <end position="481"/>
    </location>
</feature>
<dbReference type="SMART" id="SM00968">
    <property type="entry name" value="SMC_hinge"/>
    <property type="match status" value="1"/>
</dbReference>
<organism evidence="8 9">
    <name type="scientific">Acetomicrobium hydrogeniformans ATCC BAA-1850</name>
    <dbReference type="NCBI Taxonomy" id="592015"/>
    <lineage>
        <taxon>Bacteria</taxon>
        <taxon>Thermotogati</taxon>
        <taxon>Synergistota</taxon>
        <taxon>Synergistia</taxon>
        <taxon>Synergistales</taxon>
        <taxon>Acetomicrobiaceae</taxon>
        <taxon>Acetomicrobium</taxon>
    </lineage>
</organism>
<feature type="coiled-coil region" evidence="6">
    <location>
        <begin position="342"/>
        <end position="383"/>
    </location>
</feature>
<gene>
    <name evidence="8" type="ORF">HMPREF1705_03048</name>
</gene>
<dbReference type="InterPro" id="IPR027417">
    <property type="entry name" value="P-loop_NTPase"/>
</dbReference>
<dbReference type="eggNOG" id="COG1196">
    <property type="taxonomic scope" value="Bacteria"/>
</dbReference>
<name>A0A0T5XC61_9BACT</name>
<dbReference type="SUPFAM" id="SSF52540">
    <property type="entry name" value="P-loop containing nucleoside triphosphate hydrolases"/>
    <property type="match status" value="1"/>
</dbReference>
<keyword evidence="1" id="KW-0963">Cytoplasm</keyword>
<sequence length="1140" mass="130322">MEISLFIERVALKGFKSFGEQVDIELSEKYTVIAGPNGSGKSNILDAVRWALGEQSPSRLRISKQSDLLFQGSPSRPPAREARVSFVINDKGKLKAFKRVLDESGSSFFVDGKKVKLYEMEEEKRLLGLEGIDFAFIGQGEVLEAIKQKPAERRENLEVLFGISQYRRKREEAFLKLIRADEEALRLKTLIDELKRRRSDIHPQVISARKKRELDKELKSLSKRIKWLEYCRVIEEIKDAEDAKMRISGSLFAARLWVLLWQKALSFFENQIDALASGDERNREIFDRLSSEIGNLKKKLSSLALERSKTRDLYFRTKEELESAYMSMEKLRPEEEGLRLAVEELKEQLAWKRRLRDDLEAKLKDSFSKIKELSRKKEELLGRKALCETSLTELNRKVRYSGKSYGSLILQMLEAKEELSDLQKSASDIALKLQNEERVFEELSSQHMKALAEAQAIAAKLQSKRKERTKLNSEIERTKDALSSGVYPRPVEYLMAAKRLGRLKVDFDPFVDAISCPKEYIPALQSFLGGRQFWILVPDEHAAGECIEYLKVGNAGRATFLPLSRANPQRKNQAIRVDGKKAIGWFIDLISYNPKWENCVMHLLGNLLLASDYGEAVRISGMYRNFPVVTLDGEVFLPGGTISGGSANKSSQNVLELRSYLRERSSFLELLDEEIERLSSTLSKAEEREIRLKEDTQKQLALVDRLKGEMKKISSLLSNSESRIKDAEAEVGELKKEIKSLIVDMKKRKAELEKISLELSSMEEIGLNDRLQNDLSSLDREVELLQERIRGRQDVLDRIEDELSAHRERIQQKGEEILKAEKELADSDLKISELKDKYKELFFRRRSLVGDMKVAQEVRAKIENMFHKSSSKLQEARERMRKCESQLALVKERLKNLYGQRVELEDSGFDGKEGSLCDVSPVELERLKERARTLQRELQDYCDVDYGVLSEDASLIGRIDYLSEQYDDVNEAKRELDGIIRDTDRQAGLLFKGALKAINDRFNAIFVKLFGGGEANLALNDEFDLWNSGVEIAARPPGKMPQNLAQLSGGERSLTAIAYLFSTMEEARVPVAILDEVDASLDEANLRRFADLVEQYSKSLQIVAITHRRLTMERADIMYGVTLEEPGLSKIVSIKLSDWE</sequence>
<dbReference type="InterPro" id="IPR024704">
    <property type="entry name" value="SMC"/>
</dbReference>
<protein>
    <submittedName>
        <fullName evidence="8">RecF/RecN/SMC protein</fullName>
    </submittedName>
</protein>
<evidence type="ECO:0000313" key="9">
    <source>
        <dbReference type="Proteomes" id="UP000005273"/>
    </source>
</evidence>
<keyword evidence="9" id="KW-1185">Reference proteome</keyword>
<evidence type="ECO:0000256" key="1">
    <source>
        <dbReference type="ARBA" id="ARBA00022490"/>
    </source>
</evidence>
<dbReference type="STRING" id="592015.HMPREF1705_03048"/>
<feature type="coiled-coil region" evidence="6">
    <location>
        <begin position="668"/>
        <end position="837"/>
    </location>
</feature>
<dbReference type="GO" id="GO:0005694">
    <property type="term" value="C:chromosome"/>
    <property type="evidence" value="ECO:0007669"/>
    <property type="project" value="InterPro"/>
</dbReference>
<dbReference type="InterPro" id="IPR011890">
    <property type="entry name" value="SMC_prok"/>
</dbReference>
<dbReference type="GO" id="GO:0030261">
    <property type="term" value="P:chromosome condensation"/>
    <property type="evidence" value="ECO:0007669"/>
    <property type="project" value="InterPro"/>
</dbReference>
<dbReference type="Pfam" id="PF02463">
    <property type="entry name" value="SMC_N"/>
    <property type="match status" value="1"/>
</dbReference>
<dbReference type="InterPro" id="IPR010935">
    <property type="entry name" value="SMC_hinge"/>
</dbReference>
<dbReference type="GO" id="GO:0007062">
    <property type="term" value="P:sister chromatid cohesion"/>
    <property type="evidence" value="ECO:0007669"/>
    <property type="project" value="InterPro"/>
</dbReference>
<dbReference type="Pfam" id="PF06470">
    <property type="entry name" value="SMC_hinge"/>
    <property type="match status" value="1"/>
</dbReference>
<evidence type="ECO:0000256" key="2">
    <source>
        <dbReference type="ARBA" id="ARBA00022741"/>
    </source>
</evidence>
<evidence type="ECO:0000256" key="3">
    <source>
        <dbReference type="ARBA" id="ARBA00022840"/>
    </source>
</evidence>
<dbReference type="InterPro" id="IPR036277">
    <property type="entry name" value="SMC_hinge_sf"/>
</dbReference>
<evidence type="ECO:0000256" key="4">
    <source>
        <dbReference type="ARBA" id="ARBA00023054"/>
    </source>
</evidence>
<dbReference type="Gene3D" id="1.20.1060.20">
    <property type="match status" value="1"/>
</dbReference>
<feature type="coiled-coil region" evidence="6">
    <location>
        <begin position="866"/>
        <end position="944"/>
    </location>
</feature>
<dbReference type="NCBIfam" id="TIGR02168">
    <property type="entry name" value="SMC_prok_B"/>
    <property type="match status" value="1"/>
</dbReference>
<reference evidence="9" key="1">
    <citation type="submission" date="2012-09" db="EMBL/GenBank/DDBJ databases">
        <authorList>
            <person name="Weinstock G."/>
            <person name="Sodergren E."/>
            <person name="Clifton S."/>
            <person name="Fulton L."/>
            <person name="Fulton B."/>
            <person name="Courtney L."/>
            <person name="Fronick C."/>
            <person name="Harrison M."/>
            <person name="Strong C."/>
            <person name="Farmer C."/>
            <person name="Delehaunty K."/>
            <person name="Markovic C."/>
            <person name="Hall O."/>
            <person name="Minx P."/>
            <person name="Tomlinson C."/>
            <person name="Mitreva M."/>
            <person name="Nelson J."/>
            <person name="Hou S."/>
            <person name="Wollam A."/>
            <person name="Pepin K.H."/>
            <person name="Johnson M."/>
            <person name="Bhonagiri V."/>
            <person name="Nash W.E."/>
            <person name="Suruliraj S."/>
            <person name="Warren W."/>
            <person name="Chinwalla A."/>
            <person name="Mardis E.R."/>
            <person name="Wilson R.K."/>
        </authorList>
    </citation>
    <scope>NUCLEOTIDE SEQUENCE [LARGE SCALE GENOMIC DNA]</scope>
    <source>
        <strain evidence="9">OS1</strain>
    </source>
</reference>
<feature type="domain" description="SMC hinge" evidence="7">
    <location>
        <begin position="504"/>
        <end position="620"/>
    </location>
</feature>
<dbReference type="SUPFAM" id="SSF75553">
    <property type="entry name" value="Smc hinge domain"/>
    <property type="match status" value="1"/>
</dbReference>
<dbReference type="InterPro" id="IPR003395">
    <property type="entry name" value="RecF/RecN/SMC_N"/>
</dbReference>
<keyword evidence="3" id="KW-0067">ATP-binding</keyword>
<keyword evidence="2" id="KW-0547">Nucleotide-binding</keyword>
<evidence type="ECO:0000313" key="8">
    <source>
        <dbReference type="EMBL" id="KRT35796.1"/>
    </source>
</evidence>
<accession>A0A0T5XC61</accession>